<dbReference type="EMBL" id="LVJI01000041">
    <property type="protein sequence ID" value="OAB42088.1"/>
    <property type="molecule type" value="Genomic_DNA"/>
</dbReference>
<organism evidence="9 10">
    <name type="scientific">Paenibacillus antarcticus</name>
    <dbReference type="NCBI Taxonomy" id="253703"/>
    <lineage>
        <taxon>Bacteria</taxon>
        <taxon>Bacillati</taxon>
        <taxon>Bacillota</taxon>
        <taxon>Bacilli</taxon>
        <taxon>Bacillales</taxon>
        <taxon>Paenibacillaceae</taxon>
        <taxon>Paenibacillus</taxon>
    </lineage>
</organism>
<dbReference type="InterPro" id="IPR050809">
    <property type="entry name" value="UgpAE/MalFG_permease"/>
</dbReference>
<dbReference type="Pfam" id="PF00528">
    <property type="entry name" value="BPD_transp_1"/>
    <property type="match status" value="1"/>
</dbReference>
<dbReference type="Gene3D" id="1.10.3720.10">
    <property type="entry name" value="MetI-like"/>
    <property type="match status" value="1"/>
</dbReference>
<feature type="transmembrane region" description="Helical" evidence="7">
    <location>
        <begin position="92"/>
        <end position="116"/>
    </location>
</feature>
<evidence type="ECO:0000256" key="1">
    <source>
        <dbReference type="ARBA" id="ARBA00004651"/>
    </source>
</evidence>
<evidence type="ECO:0000256" key="4">
    <source>
        <dbReference type="ARBA" id="ARBA00022692"/>
    </source>
</evidence>
<proteinExistence type="inferred from homology"/>
<keyword evidence="3" id="KW-1003">Cell membrane</keyword>
<protein>
    <submittedName>
        <fullName evidence="9">Sugar ABC transporter permease</fullName>
    </submittedName>
</protein>
<dbReference type="InterPro" id="IPR035906">
    <property type="entry name" value="MetI-like_sf"/>
</dbReference>
<evidence type="ECO:0000259" key="8">
    <source>
        <dbReference type="PROSITE" id="PS50928"/>
    </source>
</evidence>
<dbReference type="OrthoDB" id="9785836at2"/>
<dbReference type="GO" id="GO:0005886">
    <property type="term" value="C:plasma membrane"/>
    <property type="evidence" value="ECO:0007669"/>
    <property type="project" value="UniProtKB-SubCell"/>
</dbReference>
<feature type="transmembrane region" description="Helical" evidence="7">
    <location>
        <begin position="128"/>
        <end position="148"/>
    </location>
</feature>
<dbReference type="GO" id="GO:0055085">
    <property type="term" value="P:transmembrane transport"/>
    <property type="evidence" value="ECO:0007669"/>
    <property type="project" value="InterPro"/>
</dbReference>
<keyword evidence="2 7" id="KW-0813">Transport</keyword>
<evidence type="ECO:0000313" key="10">
    <source>
        <dbReference type="Proteomes" id="UP000077355"/>
    </source>
</evidence>
<evidence type="ECO:0000256" key="5">
    <source>
        <dbReference type="ARBA" id="ARBA00022989"/>
    </source>
</evidence>
<accession>A0A162K869</accession>
<dbReference type="Proteomes" id="UP000077355">
    <property type="component" value="Unassembled WGS sequence"/>
</dbReference>
<dbReference type="InterPro" id="IPR000515">
    <property type="entry name" value="MetI-like"/>
</dbReference>
<evidence type="ECO:0000256" key="3">
    <source>
        <dbReference type="ARBA" id="ARBA00022475"/>
    </source>
</evidence>
<evidence type="ECO:0000256" key="6">
    <source>
        <dbReference type="ARBA" id="ARBA00023136"/>
    </source>
</evidence>
<feature type="domain" description="ABC transmembrane type-1" evidence="8">
    <location>
        <begin position="88"/>
        <end position="304"/>
    </location>
</feature>
<keyword evidence="10" id="KW-1185">Reference proteome</keyword>
<dbReference type="AlphaFoldDB" id="A0A162K869"/>
<keyword evidence="4 7" id="KW-0812">Transmembrane</keyword>
<feature type="transmembrane region" description="Helical" evidence="7">
    <location>
        <begin position="283"/>
        <end position="308"/>
    </location>
</feature>
<dbReference type="CDD" id="cd06261">
    <property type="entry name" value="TM_PBP2"/>
    <property type="match status" value="1"/>
</dbReference>
<comment type="similarity">
    <text evidence="7">Belongs to the binding-protein-dependent transport system permease family.</text>
</comment>
<name>A0A162K869_9BACL</name>
<keyword evidence="5 7" id="KW-1133">Transmembrane helix</keyword>
<dbReference type="PROSITE" id="PS50928">
    <property type="entry name" value="ABC_TM1"/>
    <property type="match status" value="1"/>
</dbReference>
<dbReference type="RefSeq" id="WP_068652376.1">
    <property type="nucleotide sequence ID" value="NZ_CP043611.1"/>
</dbReference>
<feature type="transmembrane region" description="Helical" evidence="7">
    <location>
        <begin position="229"/>
        <end position="247"/>
    </location>
</feature>
<dbReference type="PANTHER" id="PTHR43227">
    <property type="entry name" value="BLL4140 PROTEIN"/>
    <property type="match status" value="1"/>
</dbReference>
<sequence length="318" mass="36457">MSSKTKHKDMRKRLLFRWHKQDTELTLLALPTTIWYILFCFLPMFGAIIAFKNFRISGGFLSNVFNSPWVGFKNFEFLFKSNDAWIIIRNTIGYNIIFIILGIVLPVLFAIMIGLLHSRRASKVYQTMMFLPYFLSWVVVSAVGWAFLSFDKGIVNQTLVSMGSDPINWYMAPEYWPYFLIFLNIWKGLGYGMVIYLATITSLDSTYYEAAVIDGASIWQQTRFITLPMLKLVIVMMFILAVGRIFYTDFGLFYQVTRDSNSLFNVSTTIDVMVYKQLKSATVGMASAAAFVQSFLGCATILTANWIVRKIDPDSAMM</sequence>
<dbReference type="SUPFAM" id="SSF161098">
    <property type="entry name" value="MetI-like"/>
    <property type="match status" value="1"/>
</dbReference>
<feature type="transmembrane region" description="Helical" evidence="7">
    <location>
        <begin position="175"/>
        <end position="198"/>
    </location>
</feature>
<feature type="transmembrane region" description="Helical" evidence="7">
    <location>
        <begin position="25"/>
        <end position="51"/>
    </location>
</feature>
<evidence type="ECO:0000256" key="2">
    <source>
        <dbReference type="ARBA" id="ARBA00022448"/>
    </source>
</evidence>
<comment type="subcellular location">
    <subcellularLocation>
        <location evidence="1 7">Cell membrane</location>
        <topology evidence="1 7">Multi-pass membrane protein</topology>
    </subcellularLocation>
</comment>
<gene>
    <name evidence="9" type="ORF">PBAT_20410</name>
</gene>
<keyword evidence="6 7" id="KW-0472">Membrane</keyword>
<comment type="caution">
    <text evidence="9">The sequence shown here is derived from an EMBL/GenBank/DDBJ whole genome shotgun (WGS) entry which is preliminary data.</text>
</comment>
<dbReference type="PANTHER" id="PTHR43227:SF11">
    <property type="entry name" value="BLL4140 PROTEIN"/>
    <property type="match status" value="1"/>
</dbReference>
<evidence type="ECO:0000313" key="9">
    <source>
        <dbReference type="EMBL" id="OAB42088.1"/>
    </source>
</evidence>
<evidence type="ECO:0000256" key="7">
    <source>
        <dbReference type="RuleBase" id="RU363032"/>
    </source>
</evidence>
<reference evidence="9 10" key="1">
    <citation type="submission" date="2016-03" db="EMBL/GenBank/DDBJ databases">
        <title>Draft genome sequence of Paenibacillus antarcticus CECT 5836.</title>
        <authorList>
            <person name="Shin S.-K."/>
            <person name="Yi H."/>
        </authorList>
    </citation>
    <scope>NUCLEOTIDE SEQUENCE [LARGE SCALE GENOMIC DNA]</scope>
    <source>
        <strain evidence="9 10">CECT 5836</strain>
    </source>
</reference>